<evidence type="ECO:0000256" key="1">
    <source>
        <dbReference type="SAM" id="MobiDB-lite"/>
    </source>
</evidence>
<keyword evidence="3" id="KW-1185">Reference proteome</keyword>
<dbReference type="EMBL" id="JARPMG010000007">
    <property type="protein sequence ID" value="KAJ8099416.1"/>
    <property type="molecule type" value="Genomic_DNA"/>
</dbReference>
<evidence type="ECO:0000313" key="2">
    <source>
        <dbReference type="EMBL" id="KAJ8099416.1"/>
    </source>
</evidence>
<feature type="compositionally biased region" description="Low complexity" evidence="1">
    <location>
        <begin position="1"/>
        <end position="19"/>
    </location>
</feature>
<gene>
    <name evidence="2" type="ORF">POJ06DRAFT_276850</name>
</gene>
<dbReference type="GeneID" id="80884858"/>
<reference evidence="2" key="1">
    <citation type="submission" date="2023-03" db="EMBL/GenBank/DDBJ databases">
        <title>Near-Complete genome sequence of Lipomyces tetrasporous NRRL Y-64009, an oleaginous yeast capable of growing on lignocellulosic hydrolysates.</title>
        <authorList>
            <consortium name="Lawrence Berkeley National Laboratory"/>
            <person name="Jagtap S.S."/>
            <person name="Liu J.-J."/>
            <person name="Walukiewicz H.E."/>
            <person name="Pangilinan J."/>
            <person name="Lipzen A."/>
            <person name="Ahrendt S."/>
            <person name="Koriabine M."/>
            <person name="Cobaugh K."/>
            <person name="Salamov A."/>
            <person name="Yoshinaga Y."/>
            <person name="Ng V."/>
            <person name="Daum C."/>
            <person name="Grigoriev I.V."/>
            <person name="Slininger P.J."/>
            <person name="Dien B.S."/>
            <person name="Jin Y.-S."/>
            <person name="Rao C.V."/>
        </authorList>
    </citation>
    <scope>NUCLEOTIDE SEQUENCE</scope>
    <source>
        <strain evidence="2">NRRL Y-64009</strain>
    </source>
</reference>
<evidence type="ECO:0000313" key="3">
    <source>
        <dbReference type="Proteomes" id="UP001217417"/>
    </source>
</evidence>
<organism evidence="2 3">
    <name type="scientific">Lipomyces tetrasporus</name>
    <dbReference type="NCBI Taxonomy" id="54092"/>
    <lineage>
        <taxon>Eukaryota</taxon>
        <taxon>Fungi</taxon>
        <taxon>Dikarya</taxon>
        <taxon>Ascomycota</taxon>
        <taxon>Saccharomycotina</taxon>
        <taxon>Lipomycetes</taxon>
        <taxon>Lipomycetales</taxon>
        <taxon>Lipomycetaceae</taxon>
        <taxon>Lipomyces</taxon>
    </lineage>
</organism>
<dbReference type="AlphaFoldDB" id="A0AAD7VRX9"/>
<comment type="caution">
    <text evidence="2">The sequence shown here is derived from an EMBL/GenBank/DDBJ whole genome shotgun (WGS) entry which is preliminary data.</text>
</comment>
<protein>
    <submittedName>
        <fullName evidence="2">Uncharacterized protein</fullName>
    </submittedName>
</protein>
<proteinExistence type="predicted"/>
<dbReference type="RefSeq" id="XP_056042866.1">
    <property type="nucleotide sequence ID" value="XM_056189692.1"/>
</dbReference>
<accession>A0AAD7VRX9</accession>
<dbReference type="Proteomes" id="UP001217417">
    <property type="component" value="Unassembled WGS sequence"/>
</dbReference>
<sequence>MNHSVYSAAARVTASRASSHPTSEGHYQHSSYRTRWNSYRFGEVHNGASGIAQLTHDQREHLIRSFKESMRKYARARKELDHEMRHEGAVRSGGLSSDEVSQLERRRKKLQIDLGRAEAFVAKYMSILSNLAIDPDSIIVSAPPSRPISPMLA</sequence>
<feature type="region of interest" description="Disordered" evidence="1">
    <location>
        <begin position="1"/>
        <end position="29"/>
    </location>
</feature>
<name>A0AAD7VRX9_9ASCO</name>